<gene>
    <name evidence="1" type="ORF">CN97_04870</name>
</gene>
<sequence>MVERNTETGGEDFAELDAFFAAGRAAAPVADAELLARVLADAERVRTDITTTSRRRADTPSRQRWFALLGGWQGITGLATATVAGLWLGIAMPDAVRGLAAQALPEAAESTTIDLMAAPFDMAAAEE</sequence>
<name>A0A086YBW5_9RHOB</name>
<comment type="caution">
    <text evidence="1">The sequence shown here is derived from an EMBL/GenBank/DDBJ whole genome shotgun (WGS) entry which is preliminary data.</text>
</comment>
<proteinExistence type="predicted"/>
<reference evidence="1 2" key="1">
    <citation type="submission" date="2014-03" db="EMBL/GenBank/DDBJ databases">
        <title>Genome of Haematobacter massiliensis CCUG 47968.</title>
        <authorList>
            <person name="Wang D."/>
            <person name="Wang G."/>
        </authorList>
    </citation>
    <scope>NUCLEOTIDE SEQUENCE [LARGE SCALE GENOMIC DNA]</scope>
    <source>
        <strain evidence="1 2">CCUG 47968</strain>
    </source>
</reference>
<dbReference type="AlphaFoldDB" id="A0A086YBW5"/>
<keyword evidence="2" id="KW-1185">Reference proteome</keyword>
<protein>
    <submittedName>
        <fullName evidence="1">Uncharacterized protein</fullName>
    </submittedName>
</protein>
<accession>A0A086YBW5</accession>
<dbReference type="EMBL" id="JGYG01000001">
    <property type="protein sequence ID" value="KFI31765.1"/>
    <property type="molecule type" value="Genomic_DNA"/>
</dbReference>
<evidence type="ECO:0000313" key="1">
    <source>
        <dbReference type="EMBL" id="KFI31765.1"/>
    </source>
</evidence>
<dbReference type="OrthoDB" id="7863719at2"/>
<dbReference type="Proteomes" id="UP000028826">
    <property type="component" value="Unassembled WGS sequence"/>
</dbReference>
<evidence type="ECO:0000313" key="2">
    <source>
        <dbReference type="Proteomes" id="UP000028826"/>
    </source>
</evidence>
<dbReference type="RefSeq" id="WP_051910867.1">
    <property type="nucleotide sequence ID" value="NZ_CAMIFG010000024.1"/>
</dbReference>
<dbReference type="STRING" id="195105.CN97_04870"/>
<organism evidence="1 2">
    <name type="scientific">Haematobacter massiliensis</name>
    <dbReference type="NCBI Taxonomy" id="195105"/>
    <lineage>
        <taxon>Bacteria</taxon>
        <taxon>Pseudomonadati</taxon>
        <taxon>Pseudomonadota</taxon>
        <taxon>Alphaproteobacteria</taxon>
        <taxon>Rhodobacterales</taxon>
        <taxon>Paracoccaceae</taxon>
        <taxon>Haematobacter</taxon>
    </lineage>
</organism>